<organism evidence="1">
    <name type="scientific">mine drainage metagenome</name>
    <dbReference type="NCBI Taxonomy" id="410659"/>
    <lineage>
        <taxon>unclassified sequences</taxon>
        <taxon>metagenomes</taxon>
        <taxon>ecological metagenomes</taxon>
    </lineage>
</organism>
<dbReference type="PANTHER" id="PTHR48228">
    <property type="entry name" value="SUCCINYL-COA--D-CITRAMALATE COA-TRANSFERASE"/>
    <property type="match status" value="1"/>
</dbReference>
<sequence>MSEVQMSGPLEGVGVVSLAVNLPGPIAASRLAGLGAAVVKVEPPSGDPLGGVAPDWYRELARGQDVVVIDLKDEVGRRRLDALLADADLLLTSSRPSALDRLGLAWTHLTRRFPQLCQVAIVGNAAPDQERPGHDLTYQASSGLLPTPAVPRVLLADVAGAERAVTEGLAALVHRAATGASSYCEVALADVCDDFAEPARHGL</sequence>
<dbReference type="EMBL" id="AUZX01002104">
    <property type="protein sequence ID" value="EQD77646.1"/>
    <property type="molecule type" value="Genomic_DNA"/>
</dbReference>
<dbReference type="InterPro" id="IPR003673">
    <property type="entry name" value="CoA-Trfase_fam_III"/>
</dbReference>
<reference evidence="1" key="1">
    <citation type="submission" date="2013-08" db="EMBL/GenBank/DDBJ databases">
        <authorList>
            <person name="Mendez C."/>
            <person name="Richter M."/>
            <person name="Ferrer M."/>
            <person name="Sanchez J."/>
        </authorList>
    </citation>
    <scope>NUCLEOTIDE SEQUENCE</scope>
</reference>
<dbReference type="InterPro" id="IPR023606">
    <property type="entry name" value="CoA-Trfase_III_dom_1_sf"/>
</dbReference>
<dbReference type="AlphaFoldDB" id="T1BXH6"/>
<dbReference type="Pfam" id="PF02515">
    <property type="entry name" value="CoA_transf_3"/>
    <property type="match status" value="1"/>
</dbReference>
<dbReference type="SUPFAM" id="SSF89796">
    <property type="entry name" value="CoA-transferase family III (CaiB/BaiF)"/>
    <property type="match status" value="1"/>
</dbReference>
<feature type="non-terminal residue" evidence="1">
    <location>
        <position position="203"/>
    </location>
</feature>
<dbReference type="PANTHER" id="PTHR48228:SF5">
    <property type="entry name" value="ALPHA-METHYLACYL-COA RACEMASE"/>
    <property type="match status" value="1"/>
</dbReference>
<evidence type="ECO:0000313" key="1">
    <source>
        <dbReference type="EMBL" id="EQD77646.1"/>
    </source>
</evidence>
<comment type="caution">
    <text evidence="1">The sequence shown here is derived from an EMBL/GenBank/DDBJ whole genome shotgun (WGS) entry which is preliminary data.</text>
</comment>
<dbReference type="GO" id="GO:0003824">
    <property type="term" value="F:catalytic activity"/>
    <property type="evidence" value="ECO:0007669"/>
    <property type="project" value="InterPro"/>
</dbReference>
<name>T1BXH6_9ZZZZ</name>
<protein>
    <submittedName>
        <fullName evidence="1">L-carnitine dehydratase/bile acid-inducible protein F</fullName>
    </submittedName>
</protein>
<dbReference type="InterPro" id="IPR050509">
    <property type="entry name" value="CoA-transferase_III"/>
</dbReference>
<proteinExistence type="predicted"/>
<gene>
    <name evidence="1" type="ORF">B1A_02857</name>
</gene>
<dbReference type="Gene3D" id="3.40.50.10540">
    <property type="entry name" value="Crotonobetainyl-coa:carnitine coa-transferase, domain 1"/>
    <property type="match status" value="1"/>
</dbReference>
<accession>T1BXH6</accession>
<reference evidence="1" key="2">
    <citation type="journal article" date="2014" name="ISME J.">
        <title>Microbial stratification in low pH oxic and suboxic macroscopic growths along an acid mine drainage.</title>
        <authorList>
            <person name="Mendez-Garcia C."/>
            <person name="Mesa V."/>
            <person name="Sprenger R.R."/>
            <person name="Richter M."/>
            <person name="Diez M.S."/>
            <person name="Solano J."/>
            <person name="Bargiela R."/>
            <person name="Golyshina O.V."/>
            <person name="Manteca A."/>
            <person name="Ramos J.L."/>
            <person name="Gallego J.R."/>
            <person name="Llorente I."/>
            <person name="Martins Dos Santos V.A."/>
            <person name="Jensen O.N."/>
            <person name="Pelaez A.I."/>
            <person name="Sanchez J."/>
            <person name="Ferrer M."/>
        </authorList>
    </citation>
    <scope>NUCLEOTIDE SEQUENCE</scope>
</reference>